<dbReference type="GO" id="GO:0046656">
    <property type="term" value="P:folic acid biosynthetic process"/>
    <property type="evidence" value="ECO:0007669"/>
    <property type="project" value="UniProtKB-KW"/>
</dbReference>
<dbReference type="InterPro" id="IPR006805">
    <property type="entry name" value="Anth_synth_I_N"/>
</dbReference>
<evidence type="ECO:0000313" key="14">
    <source>
        <dbReference type="Proteomes" id="UP001140217"/>
    </source>
</evidence>
<dbReference type="EC" id="2.6.1.85" evidence="4"/>
<dbReference type="InterPro" id="IPR005801">
    <property type="entry name" value="ADC_synthase"/>
</dbReference>
<evidence type="ECO:0000256" key="5">
    <source>
        <dbReference type="ARBA" id="ARBA00022679"/>
    </source>
</evidence>
<sequence length="802" mass="86410">MPVRCGDGVPRTLLVDNYDSYTFNLLQLLTRQVLAGGGAVRDKILVIRNDQYPWEVVRDRILPHVDNIVVSPGPGSAERAGDFGVCMELIRSGGRPLLGVCLGHQGIALAFGAAVERCRVPVHGQISPVEIYESEGLFAGIPSGFSAVRYHSLAVSDAGFPHDQLVVLARASGTVCAFEQRRGRVQVETREIMALRHRTRPLFGVQFHPESVCSEHGARLINNFTAMTRALAPPGQPHVPASVAAMSLLALDDRAWLHPPLAEPSGPRFELVSEDVPLGLPDADTAADLGERLQALLHADDPMPLWLDCASPGAHGGQMSVMASALGAATLQFRLAGRSVTVARRDCPDRHYSLVHQESLPAGATFWAWMQDVCDQTMVRPGPDDLRFQCGWIGYFAYELKAECTGVGPGGPSPAPQPGQMPDAQLAFVDRCVVLDLASAPPRARVLALAPAHPGAPPSGAPWLDRLVAFSSREPAAAWVGEQCRRIRGWAARLGGGGPAAPNEEAAAAEPMALRPAMDRSEYLEAIERAKEQILRGESYEVCLTTQFRARPRRPIVSAAQMRRQYLAMRRRSPAPYGALLWFGAPGEGIASCSPERFLSIDRGYVEMKPIKGTARRVPRPEAGCSDAEWAADDAARARALETDVKERAENLMIVDLIRHDLNSVSDGSVDVPRLMHIESFARVHQMVSTVRARVRPHIGPVAVLAHCFPPGSMTGAPKRRTVRILDALENHAPRGVYSGVIGYVSAHGAADFSVAIRTAVVDCAGTRLSVGAGGALTALSDPKAEWAEVETKVRSVCDCVS</sequence>
<dbReference type="PANTHER" id="PTHR11236:SF18">
    <property type="entry name" value="AMINODEOXYCHORISMATE SYNTHASE"/>
    <property type="match status" value="1"/>
</dbReference>
<proteinExistence type="inferred from homology"/>
<dbReference type="PRINTS" id="PR00097">
    <property type="entry name" value="ANTSNTHASEII"/>
</dbReference>
<dbReference type="SUPFAM" id="SSF52317">
    <property type="entry name" value="Class I glutamine amidotransferase-like"/>
    <property type="match status" value="1"/>
</dbReference>
<evidence type="ECO:0000256" key="6">
    <source>
        <dbReference type="ARBA" id="ARBA00022909"/>
    </source>
</evidence>
<dbReference type="GO" id="GO:0000162">
    <property type="term" value="P:L-tryptophan biosynthetic process"/>
    <property type="evidence" value="ECO:0007669"/>
    <property type="project" value="TreeGrafter"/>
</dbReference>
<dbReference type="InterPro" id="IPR017926">
    <property type="entry name" value="GATASE"/>
</dbReference>
<evidence type="ECO:0000256" key="9">
    <source>
        <dbReference type="ARBA" id="ARBA00031904"/>
    </source>
</evidence>
<keyword evidence="6" id="KW-0289">Folate biosynthesis</keyword>
<dbReference type="Gene3D" id="3.40.50.880">
    <property type="match status" value="1"/>
</dbReference>
<evidence type="ECO:0000256" key="4">
    <source>
        <dbReference type="ARBA" id="ARBA00013139"/>
    </source>
</evidence>
<name>A0A9W8H9T4_9FUNG</name>
<dbReference type="NCBIfam" id="TIGR00566">
    <property type="entry name" value="trpG_papA"/>
    <property type="match status" value="1"/>
</dbReference>
<dbReference type="GO" id="GO:0008153">
    <property type="term" value="P:4-aminobenzoate biosynthetic process"/>
    <property type="evidence" value="ECO:0007669"/>
    <property type="project" value="TreeGrafter"/>
</dbReference>
<dbReference type="PRINTS" id="PR00099">
    <property type="entry name" value="CPSGATASE"/>
</dbReference>
<evidence type="ECO:0000259" key="10">
    <source>
        <dbReference type="Pfam" id="PF00117"/>
    </source>
</evidence>
<evidence type="ECO:0000256" key="2">
    <source>
        <dbReference type="ARBA" id="ARBA00005009"/>
    </source>
</evidence>
<accession>A0A9W8H9T4</accession>
<dbReference type="GO" id="GO:0046820">
    <property type="term" value="F:4-amino-4-deoxychorismate synthase activity"/>
    <property type="evidence" value="ECO:0007669"/>
    <property type="project" value="UniProtKB-EC"/>
</dbReference>
<feature type="domain" description="Glutamine amidotransferase" evidence="10">
    <location>
        <begin position="13"/>
        <end position="224"/>
    </location>
</feature>
<dbReference type="PRINTS" id="PR00096">
    <property type="entry name" value="GATASE"/>
</dbReference>
<dbReference type="CDD" id="cd01743">
    <property type="entry name" value="GATase1_Anthranilate_Synthase"/>
    <property type="match status" value="1"/>
</dbReference>
<evidence type="ECO:0000256" key="7">
    <source>
        <dbReference type="ARBA" id="ARBA00022962"/>
    </source>
</evidence>
<evidence type="ECO:0000313" key="13">
    <source>
        <dbReference type="EMBL" id="KAJ2780079.1"/>
    </source>
</evidence>
<feature type="domain" description="Anthranilate synthase component I N-terminal" evidence="12">
    <location>
        <begin position="331"/>
        <end position="436"/>
    </location>
</feature>
<evidence type="ECO:0000256" key="1">
    <source>
        <dbReference type="ARBA" id="ARBA00001000"/>
    </source>
</evidence>
<dbReference type="InterPro" id="IPR019999">
    <property type="entry name" value="Anth_synth_I-like"/>
</dbReference>
<evidence type="ECO:0000259" key="12">
    <source>
        <dbReference type="Pfam" id="PF04715"/>
    </source>
</evidence>
<protein>
    <recommendedName>
        <fullName evidence="4">aminodeoxychorismate synthase</fullName>
        <ecNumber evidence="4">2.6.1.85</ecNumber>
    </recommendedName>
    <alternativeName>
        <fullName evidence="8">Para-aminobenzoate synthase</fullName>
    </alternativeName>
    <alternativeName>
        <fullName evidence="9">p-aminobenzoic acid synthase</fullName>
    </alternativeName>
</protein>
<dbReference type="Pfam" id="PF00117">
    <property type="entry name" value="GATase"/>
    <property type="match status" value="1"/>
</dbReference>
<dbReference type="InterPro" id="IPR015890">
    <property type="entry name" value="Chorismate_C"/>
</dbReference>
<reference evidence="13" key="1">
    <citation type="submission" date="2022-07" db="EMBL/GenBank/DDBJ databases">
        <title>Phylogenomic reconstructions and comparative analyses of Kickxellomycotina fungi.</title>
        <authorList>
            <person name="Reynolds N.K."/>
            <person name="Stajich J.E."/>
            <person name="Barry K."/>
            <person name="Grigoriev I.V."/>
            <person name="Crous P."/>
            <person name="Smith M.E."/>
        </authorList>
    </citation>
    <scope>NUCLEOTIDE SEQUENCE</scope>
    <source>
        <strain evidence="13">NBRC 105414</strain>
    </source>
</reference>
<dbReference type="Pfam" id="PF00425">
    <property type="entry name" value="Chorismate_bind"/>
    <property type="match status" value="1"/>
</dbReference>
<dbReference type="EMBL" id="JANBUL010000151">
    <property type="protein sequence ID" value="KAJ2780079.1"/>
    <property type="molecule type" value="Genomic_DNA"/>
</dbReference>
<keyword evidence="7" id="KW-0315">Glutamine amidotransferase</keyword>
<comment type="pathway">
    <text evidence="2">Cofactor biosynthesis; tetrahydrofolate biosynthesis; 4-aminobenzoate from chorismate: step 1/2.</text>
</comment>
<comment type="caution">
    <text evidence="13">The sequence shown here is derived from an EMBL/GenBank/DDBJ whole genome shotgun (WGS) entry which is preliminary data.</text>
</comment>
<organism evidence="13 14">
    <name type="scientific">Coemansia javaensis</name>
    <dbReference type="NCBI Taxonomy" id="2761396"/>
    <lineage>
        <taxon>Eukaryota</taxon>
        <taxon>Fungi</taxon>
        <taxon>Fungi incertae sedis</taxon>
        <taxon>Zoopagomycota</taxon>
        <taxon>Kickxellomycotina</taxon>
        <taxon>Kickxellomycetes</taxon>
        <taxon>Kickxellales</taxon>
        <taxon>Kickxellaceae</taxon>
        <taxon>Coemansia</taxon>
    </lineage>
</organism>
<evidence type="ECO:0000256" key="8">
    <source>
        <dbReference type="ARBA" id="ARBA00031329"/>
    </source>
</evidence>
<evidence type="ECO:0000259" key="11">
    <source>
        <dbReference type="Pfam" id="PF00425"/>
    </source>
</evidence>
<gene>
    <name evidence="13" type="primary">ABZ1</name>
    <name evidence="13" type="ORF">H4R18_003659</name>
</gene>
<dbReference type="InterPro" id="IPR029062">
    <property type="entry name" value="Class_I_gatase-like"/>
</dbReference>
<dbReference type="OrthoDB" id="64220at2759"/>
<dbReference type="Proteomes" id="UP001140217">
    <property type="component" value="Unassembled WGS sequence"/>
</dbReference>
<dbReference type="Gene3D" id="3.60.120.10">
    <property type="entry name" value="Anthranilate synthase"/>
    <property type="match status" value="1"/>
</dbReference>
<dbReference type="AlphaFoldDB" id="A0A9W8H9T4"/>
<comment type="similarity">
    <text evidence="3">In the C-terminal section; belongs to the anthranilate synthase component I family.</text>
</comment>
<dbReference type="PANTHER" id="PTHR11236">
    <property type="entry name" value="AMINOBENZOATE/ANTHRANILATE SYNTHASE"/>
    <property type="match status" value="1"/>
</dbReference>
<comment type="catalytic activity">
    <reaction evidence="1">
        <text>chorismate + L-glutamine = 4-amino-4-deoxychorismate + L-glutamate</text>
        <dbReference type="Rhea" id="RHEA:11672"/>
        <dbReference type="ChEBI" id="CHEBI:29748"/>
        <dbReference type="ChEBI" id="CHEBI:29985"/>
        <dbReference type="ChEBI" id="CHEBI:58359"/>
        <dbReference type="ChEBI" id="CHEBI:58406"/>
        <dbReference type="EC" id="2.6.1.85"/>
    </reaction>
</comment>
<dbReference type="SUPFAM" id="SSF56322">
    <property type="entry name" value="ADC synthase"/>
    <property type="match status" value="1"/>
</dbReference>
<keyword evidence="5 13" id="KW-0808">Transferase</keyword>
<dbReference type="PROSITE" id="PS51273">
    <property type="entry name" value="GATASE_TYPE_1"/>
    <property type="match status" value="1"/>
</dbReference>
<feature type="domain" description="Chorismate-utilising enzyme C-terminal" evidence="11">
    <location>
        <begin position="520"/>
        <end position="793"/>
    </location>
</feature>
<dbReference type="GO" id="GO:0005737">
    <property type="term" value="C:cytoplasm"/>
    <property type="evidence" value="ECO:0007669"/>
    <property type="project" value="TreeGrafter"/>
</dbReference>
<dbReference type="Pfam" id="PF04715">
    <property type="entry name" value="Anth_synt_I_N"/>
    <property type="match status" value="1"/>
</dbReference>
<dbReference type="InterPro" id="IPR006221">
    <property type="entry name" value="TrpG/PapA_dom"/>
</dbReference>
<keyword evidence="14" id="KW-1185">Reference proteome</keyword>
<evidence type="ECO:0000256" key="3">
    <source>
        <dbReference type="ARBA" id="ARBA00005970"/>
    </source>
</evidence>
<keyword evidence="13" id="KW-0032">Aminotransferase</keyword>